<dbReference type="NCBIfam" id="TIGR02001">
    <property type="entry name" value="gcw_chp"/>
    <property type="match status" value="1"/>
</dbReference>
<feature type="signal peptide" evidence="1">
    <location>
        <begin position="1"/>
        <end position="19"/>
    </location>
</feature>
<evidence type="ECO:0000256" key="1">
    <source>
        <dbReference type="SAM" id="SignalP"/>
    </source>
</evidence>
<accession>A0AB33BIZ3</accession>
<dbReference type="InterPro" id="IPR010239">
    <property type="entry name" value="CHP02001"/>
</dbReference>
<dbReference type="RefSeq" id="WP_063098928.1">
    <property type="nucleotide sequence ID" value="NZ_CP015145.1"/>
</dbReference>
<sequence length="268" mass="30168">MRKILGIASLVMSSGFVHAEQVNEQVNEQEQISPYSANVTFASQYISRGFQQTWGKPALQIGLDYANPNGLFVGTWASNVSSNYLRDASVEWDFYTGYIKTFDKFSAGMTVFYYYYPGAKSTPETGSTSYNYGEIVPQIGYGPLTLKYFITYTPDYAGYNSDTTEGPEGKRSRGTTYLDLTFTQPINESWTFGAHYGYERIKNFSKANFQDMKVELIKDLGEGWTTGLAYTKAWDKDGFYKKYSNGEPDAPISNPIDSTFTVSVKKVF</sequence>
<evidence type="ECO:0000313" key="2">
    <source>
        <dbReference type="EMBL" id="AMX19576.1"/>
    </source>
</evidence>
<organism evidence="2 3">
    <name type="scientific">Acinetobacter pittii</name>
    <name type="common">Acinetobacter genomosp. 3</name>
    <dbReference type="NCBI Taxonomy" id="48296"/>
    <lineage>
        <taxon>Bacteria</taxon>
        <taxon>Pseudomonadati</taxon>
        <taxon>Pseudomonadota</taxon>
        <taxon>Gammaproteobacteria</taxon>
        <taxon>Moraxellales</taxon>
        <taxon>Moraxellaceae</taxon>
        <taxon>Acinetobacter</taxon>
        <taxon>Acinetobacter calcoaceticus/baumannii complex</taxon>
    </lineage>
</organism>
<reference evidence="2 3" key="1">
    <citation type="submission" date="2016-04" db="EMBL/GenBank/DDBJ databases">
        <title>Complete genome sequencing of OXA-72 bearing Acinetobacter pittii strain IEC338SC.</title>
        <authorList>
            <person name="Brasiliense D.M."/>
            <person name="Lima K.V."/>
            <person name="Souza C.O."/>
            <person name="Dutra L.G."/>
            <person name="Mamizuka E.M."/>
            <person name="Perez-Chaparro P.J."/>
            <person name="McCulloch J.A."/>
        </authorList>
    </citation>
    <scope>NUCLEOTIDE SEQUENCE [LARGE SCALE GENOMIC DNA]</scope>
    <source>
        <strain evidence="2 3">IEC338SC</strain>
    </source>
</reference>
<name>A0AB33BIZ3_ACIPI</name>
<keyword evidence="1" id="KW-0732">Signal</keyword>
<protein>
    <submittedName>
        <fullName evidence="2">Uncharacterized protein</fullName>
    </submittedName>
</protein>
<evidence type="ECO:0000313" key="3">
    <source>
        <dbReference type="Proteomes" id="UP000076152"/>
    </source>
</evidence>
<dbReference type="Pfam" id="PF09694">
    <property type="entry name" value="Gcw_chp"/>
    <property type="match status" value="1"/>
</dbReference>
<proteinExistence type="predicted"/>
<dbReference type="AlphaFoldDB" id="A0AB33BIZ3"/>
<dbReference type="EMBL" id="CP015145">
    <property type="protein sequence ID" value="AMX19576.1"/>
    <property type="molecule type" value="Genomic_DNA"/>
</dbReference>
<feature type="chain" id="PRO_5044250608" evidence="1">
    <location>
        <begin position="20"/>
        <end position="268"/>
    </location>
</feature>
<dbReference type="Proteomes" id="UP000076152">
    <property type="component" value="Chromosome"/>
</dbReference>
<gene>
    <name evidence="2" type="ORF">IEC338SC_2448</name>
</gene>